<dbReference type="Pfam" id="PF14497">
    <property type="entry name" value="GST_C_3"/>
    <property type="match status" value="1"/>
</dbReference>
<proteinExistence type="predicted"/>
<evidence type="ECO:0000259" key="1">
    <source>
        <dbReference type="PROSITE" id="PS50405"/>
    </source>
</evidence>
<dbReference type="GO" id="GO:0004364">
    <property type="term" value="F:glutathione transferase activity"/>
    <property type="evidence" value="ECO:0007669"/>
    <property type="project" value="TreeGrafter"/>
</dbReference>
<feature type="domain" description="GST C-terminal" evidence="1">
    <location>
        <begin position="111"/>
        <end position="252"/>
    </location>
</feature>
<name>A0A9N8HW98_9STRA</name>
<dbReference type="PROSITE" id="PS50405">
    <property type="entry name" value="GST_CTER"/>
    <property type="match status" value="1"/>
</dbReference>
<comment type="caution">
    <text evidence="2">The sequence shown here is derived from an EMBL/GenBank/DDBJ whole genome shotgun (WGS) entry which is preliminary data.</text>
</comment>
<keyword evidence="3" id="KW-1185">Reference proteome</keyword>
<dbReference type="PANTHER" id="PTHR11571:SF263">
    <property type="entry name" value="GLUTATHIONE S-TRANSFERASE"/>
    <property type="match status" value="1"/>
</dbReference>
<dbReference type="SUPFAM" id="SSF47616">
    <property type="entry name" value="GST C-terminal domain-like"/>
    <property type="match status" value="1"/>
</dbReference>
<dbReference type="InterPro" id="IPR010987">
    <property type="entry name" value="Glutathione-S-Trfase_C-like"/>
</dbReference>
<dbReference type="EMBL" id="CAICTM010001939">
    <property type="protein sequence ID" value="CAB9527095.1"/>
    <property type="molecule type" value="Genomic_DNA"/>
</dbReference>
<dbReference type="GO" id="GO:0006749">
    <property type="term" value="P:glutathione metabolic process"/>
    <property type="evidence" value="ECO:0007669"/>
    <property type="project" value="TreeGrafter"/>
</dbReference>
<accession>A0A9N8HW98</accession>
<sequence length="258" mass="28931">MATDPPVPPEWTVLYHAPGKFKGRGEFLRLMLEDKGVSYVNTDENLYGPDGMMDGFRGSHEAIQKNTLSFPLLFPPAIWHRPRDGGEEVLINQSAACMIYLGDVLGYAPSSAAERARANAVLLNAMDYIAEGRVSFHPVKNTMSYNDQKEEGDKSSKEWCENRMKNFLYHFNKVVAGQNGGGKAPVAGGPNVTYADFALFHVLDATVSQFNNEKYGHAWDKFDGTALKEYYLWMKERPNLQAYFQSDRCTPFAGDSMM</sequence>
<dbReference type="SUPFAM" id="SSF52833">
    <property type="entry name" value="Thioredoxin-like"/>
    <property type="match status" value="1"/>
</dbReference>
<gene>
    <name evidence="2" type="ORF">SEMRO_1941_G306690.1</name>
</gene>
<dbReference type="Proteomes" id="UP001153069">
    <property type="component" value="Unassembled WGS sequence"/>
</dbReference>
<dbReference type="InterPro" id="IPR004046">
    <property type="entry name" value="GST_C"/>
</dbReference>
<dbReference type="InterPro" id="IPR036249">
    <property type="entry name" value="Thioredoxin-like_sf"/>
</dbReference>
<protein>
    <submittedName>
        <fullName evidence="2">Glutathione Stransferase</fullName>
    </submittedName>
</protein>
<dbReference type="AlphaFoldDB" id="A0A9N8HW98"/>
<dbReference type="InterPro" id="IPR050213">
    <property type="entry name" value="GST_superfamily"/>
</dbReference>
<dbReference type="OrthoDB" id="36636at2759"/>
<evidence type="ECO:0000313" key="3">
    <source>
        <dbReference type="Proteomes" id="UP001153069"/>
    </source>
</evidence>
<dbReference type="PANTHER" id="PTHR11571">
    <property type="entry name" value="GLUTATHIONE S-TRANSFERASE"/>
    <property type="match status" value="1"/>
</dbReference>
<organism evidence="2 3">
    <name type="scientific">Seminavis robusta</name>
    <dbReference type="NCBI Taxonomy" id="568900"/>
    <lineage>
        <taxon>Eukaryota</taxon>
        <taxon>Sar</taxon>
        <taxon>Stramenopiles</taxon>
        <taxon>Ochrophyta</taxon>
        <taxon>Bacillariophyta</taxon>
        <taxon>Bacillariophyceae</taxon>
        <taxon>Bacillariophycidae</taxon>
        <taxon>Naviculales</taxon>
        <taxon>Naviculaceae</taxon>
        <taxon>Seminavis</taxon>
    </lineage>
</organism>
<dbReference type="Gene3D" id="1.20.1050.10">
    <property type="match status" value="1"/>
</dbReference>
<reference evidence="2" key="1">
    <citation type="submission" date="2020-06" db="EMBL/GenBank/DDBJ databases">
        <authorList>
            <consortium name="Plant Systems Biology data submission"/>
        </authorList>
    </citation>
    <scope>NUCLEOTIDE SEQUENCE</scope>
    <source>
        <strain evidence="2">D6</strain>
    </source>
</reference>
<dbReference type="InterPro" id="IPR036282">
    <property type="entry name" value="Glutathione-S-Trfase_C_sf"/>
</dbReference>
<evidence type="ECO:0000313" key="2">
    <source>
        <dbReference type="EMBL" id="CAB9527095.1"/>
    </source>
</evidence>
<dbReference type="Gene3D" id="3.40.30.10">
    <property type="entry name" value="Glutaredoxin"/>
    <property type="match status" value="1"/>
</dbReference>